<dbReference type="EMBL" id="FRCZ01000006">
    <property type="protein sequence ID" value="SHN27096.1"/>
    <property type="molecule type" value="Genomic_DNA"/>
</dbReference>
<keyword evidence="1" id="KW-0479">Metal-binding</keyword>
<evidence type="ECO:0000313" key="4">
    <source>
        <dbReference type="Proteomes" id="UP000184184"/>
    </source>
</evidence>
<keyword evidence="3" id="KW-0223">Dioxygenase</keyword>
<keyword evidence="4" id="KW-1185">Reference proteome</keyword>
<dbReference type="RefSeq" id="WP_073202593.1">
    <property type="nucleotide sequence ID" value="NZ_FRCZ01000006.1"/>
</dbReference>
<dbReference type="InterPro" id="IPR018146">
    <property type="entry name" value="Glyoxalase_1_CS"/>
</dbReference>
<dbReference type="OrthoDB" id="9792626at2"/>
<organism evidence="3 4">
    <name type="scientific">Gracilibacillus kekensis</name>
    <dbReference type="NCBI Taxonomy" id="1027249"/>
    <lineage>
        <taxon>Bacteria</taxon>
        <taxon>Bacillati</taxon>
        <taxon>Bacillota</taxon>
        <taxon>Bacilli</taxon>
        <taxon>Bacillales</taxon>
        <taxon>Bacillaceae</taxon>
        <taxon>Gracilibacillus</taxon>
    </lineage>
</organism>
<accession>A0A1M7Q9G0</accession>
<dbReference type="CDD" id="cd16359">
    <property type="entry name" value="VOC_BsCatE_like_C"/>
    <property type="match status" value="1"/>
</dbReference>
<dbReference type="InterPro" id="IPR029068">
    <property type="entry name" value="Glyas_Bleomycin-R_OHBP_Dase"/>
</dbReference>
<dbReference type="PANTHER" id="PTHR43279">
    <property type="entry name" value="CATECHOL-2,3-DIOXYGENASE"/>
    <property type="match status" value="1"/>
</dbReference>
<dbReference type="PROSITE" id="PS00934">
    <property type="entry name" value="GLYOXALASE_I_1"/>
    <property type="match status" value="1"/>
</dbReference>
<dbReference type="AlphaFoldDB" id="A0A1M7Q9G0"/>
<evidence type="ECO:0000256" key="1">
    <source>
        <dbReference type="ARBA" id="ARBA00022723"/>
    </source>
</evidence>
<dbReference type="GO" id="GO:0004462">
    <property type="term" value="F:lactoylglutathione lyase activity"/>
    <property type="evidence" value="ECO:0007669"/>
    <property type="project" value="InterPro"/>
</dbReference>
<dbReference type="InterPro" id="IPR037523">
    <property type="entry name" value="VOC_core"/>
</dbReference>
<dbReference type="Gene3D" id="3.10.180.10">
    <property type="entry name" value="2,3-Dihydroxybiphenyl 1,2-Dioxygenase, domain 1"/>
    <property type="match status" value="2"/>
</dbReference>
<name>A0A1M7Q9G0_9BACI</name>
<gene>
    <name evidence="3" type="ORF">SAMN05216179_2929</name>
</gene>
<feature type="domain" description="VOC" evidence="2">
    <location>
        <begin position="10"/>
        <end position="126"/>
    </location>
</feature>
<dbReference type="Proteomes" id="UP000184184">
    <property type="component" value="Unassembled WGS sequence"/>
</dbReference>
<evidence type="ECO:0000259" key="2">
    <source>
        <dbReference type="PROSITE" id="PS51819"/>
    </source>
</evidence>
<proteinExistence type="predicted"/>
<dbReference type="PROSITE" id="PS51819">
    <property type="entry name" value="VOC"/>
    <property type="match status" value="2"/>
</dbReference>
<keyword evidence="3" id="KW-0560">Oxidoreductase</keyword>
<feature type="domain" description="VOC" evidence="2">
    <location>
        <begin position="168"/>
        <end position="282"/>
    </location>
</feature>
<dbReference type="GO" id="GO:0046872">
    <property type="term" value="F:metal ion binding"/>
    <property type="evidence" value="ECO:0007669"/>
    <property type="project" value="UniProtKB-KW"/>
</dbReference>
<dbReference type="CDD" id="cd07255">
    <property type="entry name" value="VOC_BsCatE_like_N"/>
    <property type="match status" value="1"/>
</dbReference>
<dbReference type="InterPro" id="IPR004360">
    <property type="entry name" value="Glyas_Fos-R_dOase_dom"/>
</dbReference>
<protein>
    <submittedName>
        <fullName evidence="3">Catechol 2,3-dioxygenase</fullName>
    </submittedName>
</protein>
<dbReference type="Pfam" id="PF00903">
    <property type="entry name" value="Glyoxalase"/>
    <property type="match status" value="2"/>
</dbReference>
<dbReference type="PANTHER" id="PTHR43279:SF1">
    <property type="entry name" value="CATECHOL-2,3-DIOXYGENASE"/>
    <property type="match status" value="1"/>
</dbReference>
<sequence length="282" mass="31635">MKFHQKPNTYVSHVKINVQDLYRSIQFYQQTLGFDILEKTDTQAILTADGNTSILSLEQPKNAEPKQARTTGLYHFAILLPNRADLANFVFHCIENNVRLGSSDHLVSEALYFNDPDGNGIEVYIDKDPETWTWQNDQVAMAVDPLDFEDLLKEGQQGAWQGLPAQTLMGHIHLHVANMAETKTFYEKGLGFETVSRFGDQALFISTGKYHHHIGLNTWNGVGAPPPSENSVGLASYTLTYPSKQALDEVVFNLTAIGVPVEQEQKQIIIKDPSKNNIIITY</sequence>
<dbReference type="STRING" id="1027249.SAMN05216179_2929"/>
<reference evidence="3 4" key="1">
    <citation type="submission" date="2016-11" db="EMBL/GenBank/DDBJ databases">
        <authorList>
            <person name="Jaros S."/>
            <person name="Januszkiewicz K."/>
            <person name="Wedrychowicz H."/>
        </authorList>
    </citation>
    <scope>NUCLEOTIDE SEQUENCE [LARGE SCALE GENOMIC DNA]</scope>
    <source>
        <strain evidence="3 4">CGMCC 1.10681</strain>
    </source>
</reference>
<evidence type="ECO:0000313" key="3">
    <source>
        <dbReference type="EMBL" id="SHN27096.1"/>
    </source>
</evidence>
<dbReference type="SUPFAM" id="SSF54593">
    <property type="entry name" value="Glyoxalase/Bleomycin resistance protein/Dihydroxybiphenyl dioxygenase"/>
    <property type="match status" value="2"/>
</dbReference>
<dbReference type="GO" id="GO:0051213">
    <property type="term" value="F:dioxygenase activity"/>
    <property type="evidence" value="ECO:0007669"/>
    <property type="project" value="UniProtKB-KW"/>
</dbReference>